<dbReference type="Proteomes" id="UP000291301">
    <property type="component" value="Unassembled WGS sequence"/>
</dbReference>
<keyword evidence="2" id="KW-1185">Reference proteome</keyword>
<dbReference type="AlphaFoldDB" id="A0A4R0PHW8"/>
<proteinExistence type="predicted"/>
<dbReference type="OrthoDB" id="9816564at2"/>
<reference evidence="1 2" key="1">
    <citation type="journal article" date="2015" name="Antonie Van Leeuwenhoek">
        <title>Oricola cellulosilytica gen. nov., sp. nov., a cellulose-degrading bacterium of the family Phyllobacteriaceae isolated from surface seashore water, and emended descriptions of Mesorhizobium loti and Phyllobacterium myrsinacearum.</title>
        <authorList>
            <person name="Hameed A."/>
            <person name="Shahina M."/>
            <person name="Lai W.A."/>
            <person name="Lin S.Y."/>
            <person name="Young L.S."/>
            <person name="Liu Y.C."/>
            <person name="Hsu Y.H."/>
            <person name="Young C.C."/>
        </authorList>
    </citation>
    <scope>NUCLEOTIDE SEQUENCE [LARGE SCALE GENOMIC DNA]</scope>
    <source>
        <strain evidence="1 2">KCTC 52183</strain>
    </source>
</reference>
<gene>
    <name evidence="1" type="ORF">E0D97_06290</name>
</gene>
<dbReference type="EMBL" id="SJST01000002">
    <property type="protein sequence ID" value="TCD15154.1"/>
    <property type="molecule type" value="Genomic_DNA"/>
</dbReference>
<accession>A0A4R0PHW8</accession>
<sequence>MSKLDPSIEREFTRRRCFGWDPIDRFQCYFWFVGWWAISFGFHASLRDPNVEIHLPFGFVRIGWVGASARRFEKCLDFVHRRGEP</sequence>
<organism evidence="1 2">
    <name type="scientific">Oricola cellulosilytica</name>
    <dbReference type="NCBI Taxonomy" id="1429082"/>
    <lineage>
        <taxon>Bacteria</taxon>
        <taxon>Pseudomonadati</taxon>
        <taxon>Pseudomonadota</taxon>
        <taxon>Alphaproteobacteria</taxon>
        <taxon>Hyphomicrobiales</taxon>
        <taxon>Ahrensiaceae</taxon>
        <taxon>Oricola</taxon>
    </lineage>
</organism>
<evidence type="ECO:0000313" key="2">
    <source>
        <dbReference type="Proteomes" id="UP000291301"/>
    </source>
</evidence>
<protein>
    <submittedName>
        <fullName evidence="1">Uncharacterized protein</fullName>
    </submittedName>
</protein>
<evidence type="ECO:0000313" key="1">
    <source>
        <dbReference type="EMBL" id="TCD15154.1"/>
    </source>
</evidence>
<name>A0A4R0PHW8_9HYPH</name>
<comment type="caution">
    <text evidence="1">The sequence shown here is derived from an EMBL/GenBank/DDBJ whole genome shotgun (WGS) entry which is preliminary data.</text>
</comment>
<dbReference type="RefSeq" id="WP_131566869.1">
    <property type="nucleotide sequence ID" value="NZ_JAINFK010000004.1"/>
</dbReference>